<dbReference type="InterPro" id="IPR014757">
    <property type="entry name" value="Tscrpt_reg_IclR_C"/>
</dbReference>
<accession>A0ABS1X144</accession>
<keyword evidence="7" id="KW-1185">Reference proteome</keyword>
<dbReference type="SUPFAM" id="SSF46785">
    <property type="entry name" value="Winged helix' DNA-binding domain"/>
    <property type="match status" value="1"/>
</dbReference>
<dbReference type="PROSITE" id="PS51077">
    <property type="entry name" value="HTH_ICLR"/>
    <property type="match status" value="1"/>
</dbReference>
<sequence>MKKSSDVAAGNSARREAMGGLAKGLEVIRAFSHDSPSLTLSEIAGRAGLPAATARRCLLTLSEQGYVMQSGRNFLLRPKVLELGAAYLDSMNIEMLTRTYLEDLASQTGDSAALTVLDGAHIVYVARASVRTLMRLEAHVGSRLPAYPTSLGRVLLAGLSPERLDRYFEQAEITALTERTVTDKARLRALIEECRRVGYSSVEDELAYGVVAVAVPVFDKTRRVVAALNSSSHSKKTTRARLAKERVPLLQTISSQISRELQRVPGLSLSAQT</sequence>
<evidence type="ECO:0000256" key="3">
    <source>
        <dbReference type="ARBA" id="ARBA00023163"/>
    </source>
</evidence>
<evidence type="ECO:0000256" key="2">
    <source>
        <dbReference type="ARBA" id="ARBA00023125"/>
    </source>
</evidence>
<dbReference type="Gene3D" id="1.10.10.10">
    <property type="entry name" value="Winged helix-like DNA-binding domain superfamily/Winged helix DNA-binding domain"/>
    <property type="match status" value="1"/>
</dbReference>
<name>A0ABS1X144_9GAMM</name>
<keyword evidence="3" id="KW-0804">Transcription</keyword>
<dbReference type="Gene3D" id="3.30.450.40">
    <property type="match status" value="1"/>
</dbReference>
<feature type="domain" description="HTH iclR-type" evidence="4">
    <location>
        <begin position="18"/>
        <end position="78"/>
    </location>
</feature>
<protein>
    <submittedName>
        <fullName evidence="6">Helix-turn-helix domain-containing protein</fullName>
    </submittedName>
</protein>
<dbReference type="InterPro" id="IPR036390">
    <property type="entry name" value="WH_DNA-bd_sf"/>
</dbReference>
<dbReference type="SMART" id="SM00346">
    <property type="entry name" value="HTH_ICLR"/>
    <property type="match status" value="1"/>
</dbReference>
<dbReference type="InterPro" id="IPR005471">
    <property type="entry name" value="Tscrpt_reg_IclR_N"/>
</dbReference>
<dbReference type="Pfam" id="PF09339">
    <property type="entry name" value="HTH_IclR"/>
    <property type="match status" value="1"/>
</dbReference>
<feature type="domain" description="IclR-ED" evidence="5">
    <location>
        <begin position="79"/>
        <end position="263"/>
    </location>
</feature>
<dbReference type="Proteomes" id="UP000661077">
    <property type="component" value="Unassembled WGS sequence"/>
</dbReference>
<dbReference type="PANTHER" id="PTHR30136">
    <property type="entry name" value="HELIX-TURN-HELIX TRANSCRIPTIONAL REGULATOR, ICLR FAMILY"/>
    <property type="match status" value="1"/>
</dbReference>
<dbReference type="PROSITE" id="PS51078">
    <property type="entry name" value="ICLR_ED"/>
    <property type="match status" value="1"/>
</dbReference>
<keyword evidence="1" id="KW-0805">Transcription regulation</keyword>
<evidence type="ECO:0000256" key="1">
    <source>
        <dbReference type="ARBA" id="ARBA00023015"/>
    </source>
</evidence>
<gene>
    <name evidence="6" type="ORF">JM946_19550</name>
</gene>
<keyword evidence="2" id="KW-0238">DNA-binding</keyword>
<dbReference type="InterPro" id="IPR050707">
    <property type="entry name" value="HTH_MetabolicPath_Reg"/>
</dbReference>
<dbReference type="PANTHER" id="PTHR30136:SF34">
    <property type="entry name" value="TRANSCRIPTIONAL REGULATOR"/>
    <property type="match status" value="1"/>
</dbReference>
<dbReference type="Pfam" id="PF01614">
    <property type="entry name" value="IclR_C"/>
    <property type="match status" value="1"/>
</dbReference>
<dbReference type="InterPro" id="IPR029016">
    <property type="entry name" value="GAF-like_dom_sf"/>
</dbReference>
<evidence type="ECO:0000313" key="7">
    <source>
        <dbReference type="Proteomes" id="UP000661077"/>
    </source>
</evidence>
<dbReference type="EMBL" id="JAEVLS010000004">
    <property type="protein sequence ID" value="MBM0106937.1"/>
    <property type="molecule type" value="Genomic_DNA"/>
</dbReference>
<evidence type="ECO:0000259" key="4">
    <source>
        <dbReference type="PROSITE" id="PS51077"/>
    </source>
</evidence>
<organism evidence="6 7">
    <name type="scientific">Steroidobacter gossypii</name>
    <dbReference type="NCBI Taxonomy" id="2805490"/>
    <lineage>
        <taxon>Bacteria</taxon>
        <taxon>Pseudomonadati</taxon>
        <taxon>Pseudomonadota</taxon>
        <taxon>Gammaproteobacteria</taxon>
        <taxon>Steroidobacterales</taxon>
        <taxon>Steroidobacteraceae</taxon>
        <taxon>Steroidobacter</taxon>
    </lineage>
</organism>
<evidence type="ECO:0000313" key="6">
    <source>
        <dbReference type="EMBL" id="MBM0106937.1"/>
    </source>
</evidence>
<reference evidence="6 7" key="1">
    <citation type="journal article" date="2021" name="Int. J. Syst. Evol. Microbiol.">
        <title>Steroidobacter gossypii sp. nov., isolated from soil of cotton cropping field.</title>
        <authorList>
            <person name="Huang R."/>
            <person name="Yang S."/>
            <person name="Zhen C."/>
            <person name="Liu W."/>
        </authorList>
    </citation>
    <scope>NUCLEOTIDE SEQUENCE [LARGE SCALE GENOMIC DNA]</scope>
    <source>
        <strain evidence="6 7">S1-65</strain>
    </source>
</reference>
<dbReference type="SUPFAM" id="SSF55781">
    <property type="entry name" value="GAF domain-like"/>
    <property type="match status" value="1"/>
</dbReference>
<dbReference type="InterPro" id="IPR036388">
    <property type="entry name" value="WH-like_DNA-bd_sf"/>
</dbReference>
<comment type="caution">
    <text evidence="6">The sequence shown here is derived from an EMBL/GenBank/DDBJ whole genome shotgun (WGS) entry which is preliminary data.</text>
</comment>
<evidence type="ECO:0000259" key="5">
    <source>
        <dbReference type="PROSITE" id="PS51078"/>
    </source>
</evidence>
<proteinExistence type="predicted"/>